<name>A0A0C3JIX3_PISTI</name>
<reference evidence="3" key="2">
    <citation type="submission" date="2015-01" db="EMBL/GenBank/DDBJ databases">
        <title>Evolutionary Origins and Diversification of the Mycorrhizal Mutualists.</title>
        <authorList>
            <consortium name="DOE Joint Genome Institute"/>
            <consortium name="Mycorrhizal Genomics Consortium"/>
            <person name="Kohler A."/>
            <person name="Kuo A."/>
            <person name="Nagy L.G."/>
            <person name="Floudas D."/>
            <person name="Copeland A."/>
            <person name="Barry K.W."/>
            <person name="Cichocki N."/>
            <person name="Veneault-Fourrey C."/>
            <person name="LaButti K."/>
            <person name="Lindquist E.A."/>
            <person name="Lipzen A."/>
            <person name="Lundell T."/>
            <person name="Morin E."/>
            <person name="Murat C."/>
            <person name="Riley R."/>
            <person name="Ohm R."/>
            <person name="Sun H."/>
            <person name="Tunlid A."/>
            <person name="Henrissat B."/>
            <person name="Grigoriev I.V."/>
            <person name="Hibbett D.S."/>
            <person name="Martin F."/>
        </authorList>
    </citation>
    <scope>NUCLEOTIDE SEQUENCE [LARGE SCALE GENOMIC DNA]</scope>
    <source>
        <strain evidence="3">Marx 270</strain>
    </source>
</reference>
<organism evidence="2 3">
    <name type="scientific">Pisolithus tinctorius Marx 270</name>
    <dbReference type="NCBI Taxonomy" id="870435"/>
    <lineage>
        <taxon>Eukaryota</taxon>
        <taxon>Fungi</taxon>
        <taxon>Dikarya</taxon>
        <taxon>Basidiomycota</taxon>
        <taxon>Agaricomycotina</taxon>
        <taxon>Agaricomycetes</taxon>
        <taxon>Agaricomycetidae</taxon>
        <taxon>Boletales</taxon>
        <taxon>Sclerodermatineae</taxon>
        <taxon>Pisolithaceae</taxon>
        <taxon>Pisolithus</taxon>
    </lineage>
</organism>
<feature type="compositionally biased region" description="Polar residues" evidence="1">
    <location>
        <begin position="83"/>
        <end position="106"/>
    </location>
</feature>
<keyword evidence="3" id="KW-1185">Reference proteome</keyword>
<dbReference type="HOGENOM" id="CLU_143000_0_0_1"/>
<evidence type="ECO:0000256" key="1">
    <source>
        <dbReference type="SAM" id="MobiDB-lite"/>
    </source>
</evidence>
<sequence length="130" mass="14096">MQSEAQSSAVSFDLTWSGTEALAFQCENKARDLATHEKFSSAAIPLKRAASNPFFDAREKLVQRMLPPNTTANTLAGLYSITAPPTESTTNPLPTSNARSLRSLTRTSPAVAEGRLRVIFMQSSIYSRGS</sequence>
<evidence type="ECO:0000313" key="3">
    <source>
        <dbReference type="Proteomes" id="UP000054217"/>
    </source>
</evidence>
<gene>
    <name evidence="2" type="ORF">M404DRAFT_22277</name>
</gene>
<reference evidence="2 3" key="1">
    <citation type="submission" date="2014-04" db="EMBL/GenBank/DDBJ databases">
        <authorList>
            <consortium name="DOE Joint Genome Institute"/>
            <person name="Kuo A."/>
            <person name="Kohler A."/>
            <person name="Costa M.D."/>
            <person name="Nagy L.G."/>
            <person name="Floudas D."/>
            <person name="Copeland A."/>
            <person name="Barry K.W."/>
            <person name="Cichocki N."/>
            <person name="Veneault-Fourrey C."/>
            <person name="LaButti K."/>
            <person name="Lindquist E.A."/>
            <person name="Lipzen A."/>
            <person name="Lundell T."/>
            <person name="Morin E."/>
            <person name="Murat C."/>
            <person name="Sun H."/>
            <person name="Tunlid A."/>
            <person name="Henrissat B."/>
            <person name="Grigoriev I.V."/>
            <person name="Hibbett D.S."/>
            <person name="Martin F."/>
            <person name="Nordberg H.P."/>
            <person name="Cantor M.N."/>
            <person name="Hua S.X."/>
        </authorList>
    </citation>
    <scope>NUCLEOTIDE SEQUENCE [LARGE SCALE GENOMIC DNA]</scope>
    <source>
        <strain evidence="2 3">Marx 270</strain>
    </source>
</reference>
<feature type="region of interest" description="Disordered" evidence="1">
    <location>
        <begin position="82"/>
        <end position="106"/>
    </location>
</feature>
<proteinExistence type="predicted"/>
<evidence type="ECO:0000313" key="2">
    <source>
        <dbReference type="EMBL" id="KIO09068.1"/>
    </source>
</evidence>
<dbReference type="OrthoDB" id="2670057at2759"/>
<dbReference type="InParanoid" id="A0A0C3JIX3"/>
<dbReference type="EMBL" id="KN831955">
    <property type="protein sequence ID" value="KIO09068.1"/>
    <property type="molecule type" value="Genomic_DNA"/>
</dbReference>
<dbReference type="AlphaFoldDB" id="A0A0C3JIX3"/>
<protein>
    <submittedName>
        <fullName evidence="2">Uncharacterized protein</fullName>
    </submittedName>
</protein>
<accession>A0A0C3JIX3</accession>
<dbReference type="Proteomes" id="UP000054217">
    <property type="component" value="Unassembled WGS sequence"/>
</dbReference>